<feature type="region of interest" description="Disordered" evidence="1">
    <location>
        <begin position="1"/>
        <end position="33"/>
    </location>
</feature>
<accession>A0A0G2FNF8</accession>
<dbReference type="AlphaFoldDB" id="A0A0G2FNF8"/>
<reference evidence="2 3" key="2">
    <citation type="submission" date="2015-05" db="EMBL/GenBank/DDBJ databases">
        <title>Distinctive expansion of gene families associated with plant cell wall degradation and secondary metabolism in the genomes of grapevine trunk pathogens.</title>
        <authorList>
            <person name="Lawrence D.P."/>
            <person name="Travadon R."/>
            <person name="Rolshausen P.E."/>
            <person name="Baumgartner K."/>
        </authorList>
    </citation>
    <scope>NUCLEOTIDE SEQUENCE [LARGE SCALE GENOMIC DNA]</scope>
    <source>
        <strain evidence="2">DS831</strain>
    </source>
</reference>
<gene>
    <name evidence="2" type="ORF">UCDDS831_g08956</name>
</gene>
<comment type="caution">
    <text evidence="2">The sequence shown here is derived from an EMBL/GenBank/DDBJ whole genome shotgun (WGS) entry which is preliminary data.</text>
</comment>
<protein>
    <submittedName>
        <fullName evidence="2">Uncharacterized protein</fullName>
    </submittedName>
</protein>
<dbReference type="EMBL" id="LAQI01000304">
    <property type="protein sequence ID" value="KKY13473.1"/>
    <property type="molecule type" value="Genomic_DNA"/>
</dbReference>
<reference evidence="2 3" key="1">
    <citation type="submission" date="2015-03" db="EMBL/GenBank/DDBJ databases">
        <authorList>
            <person name="Morales-Cruz A."/>
            <person name="Amrine K.C."/>
            <person name="Cantu D."/>
        </authorList>
    </citation>
    <scope>NUCLEOTIDE SEQUENCE [LARGE SCALE GENOMIC DNA]</scope>
    <source>
        <strain evidence="2">DS831</strain>
    </source>
</reference>
<evidence type="ECO:0000313" key="2">
    <source>
        <dbReference type="EMBL" id="KKY13473.1"/>
    </source>
</evidence>
<feature type="compositionally biased region" description="Polar residues" evidence="1">
    <location>
        <begin position="8"/>
        <end position="25"/>
    </location>
</feature>
<dbReference type="Proteomes" id="UP000034182">
    <property type="component" value="Unassembled WGS sequence"/>
</dbReference>
<sequence length="284" mass="30117">MSYEKDNTTINTTTMEPPSLPQSTARGEGSAPRLFPATLNGYHNWKSMTPLHLGTSATQTTHAATIHDEHRYSRPQKQHMRLVLYAGPTTPTTTTDEIEQHPMLASVDSSGGTWGSGDFTVTVPAAARSCGGGCAAAPDDAVVVHVHGEKTGMGRTAARFEVDVDVGAGGRDAEGAGGSGGRRRHVEAFEWRSSSGEHVRRVATGPSHGWKLVRLAGGEEEEEVVAVIAHNASWSKTKKLRFAFVGSGLTGGLGELWEIVVVVSALKMWVTGTRKMAAMTAATV</sequence>
<organism evidence="2 3">
    <name type="scientific">Diplodia seriata</name>
    <dbReference type="NCBI Taxonomy" id="420778"/>
    <lineage>
        <taxon>Eukaryota</taxon>
        <taxon>Fungi</taxon>
        <taxon>Dikarya</taxon>
        <taxon>Ascomycota</taxon>
        <taxon>Pezizomycotina</taxon>
        <taxon>Dothideomycetes</taxon>
        <taxon>Dothideomycetes incertae sedis</taxon>
        <taxon>Botryosphaeriales</taxon>
        <taxon>Botryosphaeriaceae</taxon>
        <taxon>Diplodia</taxon>
    </lineage>
</organism>
<name>A0A0G2FNF8_9PEZI</name>
<proteinExistence type="predicted"/>
<evidence type="ECO:0000256" key="1">
    <source>
        <dbReference type="SAM" id="MobiDB-lite"/>
    </source>
</evidence>
<evidence type="ECO:0000313" key="3">
    <source>
        <dbReference type="Proteomes" id="UP000034182"/>
    </source>
</evidence>